<proteinExistence type="predicted"/>
<feature type="region of interest" description="Disordered" evidence="1">
    <location>
        <begin position="187"/>
        <end position="208"/>
    </location>
</feature>
<keyword evidence="4" id="KW-1185">Reference proteome</keyword>
<evidence type="ECO:0000256" key="2">
    <source>
        <dbReference type="SAM" id="Phobius"/>
    </source>
</evidence>
<feature type="transmembrane region" description="Helical" evidence="2">
    <location>
        <begin position="129"/>
        <end position="154"/>
    </location>
</feature>
<feature type="transmembrane region" description="Helical" evidence="2">
    <location>
        <begin position="21"/>
        <end position="46"/>
    </location>
</feature>
<accession>A0A918TVR0</accession>
<name>A0A918TVR0_9BACT</name>
<keyword evidence="2" id="KW-1133">Transmembrane helix</keyword>
<gene>
    <name evidence="3" type="ORF">GCM10007100_34520</name>
</gene>
<reference evidence="3" key="1">
    <citation type="journal article" date="2014" name="Int. J. Syst. Evol. Microbiol.">
        <title>Complete genome sequence of Corynebacterium casei LMG S-19264T (=DSM 44701T), isolated from a smear-ripened cheese.</title>
        <authorList>
            <consortium name="US DOE Joint Genome Institute (JGI-PGF)"/>
            <person name="Walter F."/>
            <person name="Albersmeier A."/>
            <person name="Kalinowski J."/>
            <person name="Ruckert C."/>
        </authorList>
    </citation>
    <scope>NUCLEOTIDE SEQUENCE</scope>
    <source>
        <strain evidence="3">KCTC 12988</strain>
    </source>
</reference>
<keyword evidence="2" id="KW-0472">Membrane</keyword>
<evidence type="ECO:0000313" key="3">
    <source>
        <dbReference type="EMBL" id="GHC64012.1"/>
    </source>
</evidence>
<reference evidence="3" key="2">
    <citation type="submission" date="2020-09" db="EMBL/GenBank/DDBJ databases">
        <authorList>
            <person name="Sun Q."/>
            <person name="Kim S."/>
        </authorList>
    </citation>
    <scope>NUCLEOTIDE SEQUENCE</scope>
    <source>
        <strain evidence="3">KCTC 12988</strain>
    </source>
</reference>
<keyword evidence="2" id="KW-0812">Transmembrane</keyword>
<protein>
    <submittedName>
        <fullName evidence="3">Uncharacterized protein</fullName>
    </submittedName>
</protein>
<dbReference type="EMBL" id="BMXI01000017">
    <property type="protein sequence ID" value="GHC64012.1"/>
    <property type="molecule type" value="Genomic_DNA"/>
</dbReference>
<sequence>MIQLDPEEIFGSAIGEAVRRGLTLFLCLYLGSALALAGSLAFGTLVSVFTSGFTSFPSYDFGASLFILPFWSFASIFGFLTLANGIVAATYYFRTEETTRKRFVQFTTIQQVSLAGAFAEYALSYSPSFLEVLGIVGGGLVFQGFAWGLFYFALSFIKNKQRISHEEHLMAVAAENAVWRQKVESMEHIPAPPSGPEAPKPRPLRPES</sequence>
<dbReference type="RefSeq" id="WP_189572860.1">
    <property type="nucleotide sequence ID" value="NZ_BMXI01000017.1"/>
</dbReference>
<feature type="transmembrane region" description="Helical" evidence="2">
    <location>
        <begin position="66"/>
        <end position="91"/>
    </location>
</feature>
<dbReference type="Proteomes" id="UP000644507">
    <property type="component" value="Unassembled WGS sequence"/>
</dbReference>
<evidence type="ECO:0000256" key="1">
    <source>
        <dbReference type="SAM" id="MobiDB-lite"/>
    </source>
</evidence>
<dbReference type="AlphaFoldDB" id="A0A918TVR0"/>
<evidence type="ECO:0000313" key="4">
    <source>
        <dbReference type="Proteomes" id="UP000644507"/>
    </source>
</evidence>
<organism evidence="3 4">
    <name type="scientific">Roseibacillus persicicus</name>
    <dbReference type="NCBI Taxonomy" id="454148"/>
    <lineage>
        <taxon>Bacteria</taxon>
        <taxon>Pseudomonadati</taxon>
        <taxon>Verrucomicrobiota</taxon>
        <taxon>Verrucomicrobiia</taxon>
        <taxon>Verrucomicrobiales</taxon>
        <taxon>Verrucomicrobiaceae</taxon>
        <taxon>Roseibacillus</taxon>
    </lineage>
</organism>
<comment type="caution">
    <text evidence="3">The sequence shown here is derived from an EMBL/GenBank/DDBJ whole genome shotgun (WGS) entry which is preliminary data.</text>
</comment>
<feature type="transmembrane region" description="Helical" evidence="2">
    <location>
        <begin position="103"/>
        <end position="123"/>
    </location>
</feature>